<reference evidence="2 3" key="2">
    <citation type="journal article" date="2013" name="PLoS Genet.">
        <title>Comparative genome structure, secondary metabolite, and effector coding capacity across Cochliobolus pathogens.</title>
        <authorList>
            <person name="Condon B.J."/>
            <person name="Leng Y."/>
            <person name="Wu D."/>
            <person name="Bushley K.E."/>
            <person name="Ohm R.A."/>
            <person name="Otillar R."/>
            <person name="Martin J."/>
            <person name="Schackwitz W."/>
            <person name="Grimwood J."/>
            <person name="MohdZainudin N."/>
            <person name="Xue C."/>
            <person name="Wang R."/>
            <person name="Manning V.A."/>
            <person name="Dhillon B."/>
            <person name="Tu Z.J."/>
            <person name="Steffenson B.J."/>
            <person name="Salamov A."/>
            <person name="Sun H."/>
            <person name="Lowry S."/>
            <person name="LaButti K."/>
            <person name="Han J."/>
            <person name="Copeland A."/>
            <person name="Lindquist E."/>
            <person name="Barry K."/>
            <person name="Schmutz J."/>
            <person name="Baker S.E."/>
            <person name="Ciuffetti L.M."/>
            <person name="Grigoriev I.V."/>
            <person name="Zhong S."/>
            <person name="Turgeon B.G."/>
        </authorList>
    </citation>
    <scope>NUCLEOTIDE SEQUENCE [LARGE SCALE GENOMIC DNA]</scope>
    <source>
        <strain evidence="3">28A</strain>
    </source>
</reference>
<sequence>MSNNMNPNGWRNISGIGHGRDWGVPSGKSSKSGSSKSTMKQGSSNFNSAKSSNKDASSKGLNAKAKPFVPGGSSSKNESDA</sequence>
<dbReference type="RefSeq" id="XP_008021860.1">
    <property type="nucleotide sequence ID" value="XM_008023669.1"/>
</dbReference>
<feature type="compositionally biased region" description="Low complexity" evidence="1">
    <location>
        <begin position="26"/>
        <end position="51"/>
    </location>
</feature>
<evidence type="ECO:0000313" key="2">
    <source>
        <dbReference type="EMBL" id="EOA90550.1"/>
    </source>
</evidence>
<evidence type="ECO:0000313" key="3">
    <source>
        <dbReference type="Proteomes" id="UP000016935"/>
    </source>
</evidence>
<feature type="compositionally biased region" description="Polar residues" evidence="1">
    <location>
        <begin position="72"/>
        <end position="81"/>
    </location>
</feature>
<reference evidence="2 3" key="1">
    <citation type="journal article" date="2012" name="PLoS Pathog.">
        <title>Diverse lifestyles and strategies of plant pathogenesis encoded in the genomes of eighteen Dothideomycetes fungi.</title>
        <authorList>
            <person name="Ohm R.A."/>
            <person name="Feau N."/>
            <person name="Henrissat B."/>
            <person name="Schoch C.L."/>
            <person name="Horwitz B.A."/>
            <person name="Barry K.W."/>
            <person name="Condon B.J."/>
            <person name="Copeland A.C."/>
            <person name="Dhillon B."/>
            <person name="Glaser F."/>
            <person name="Hesse C.N."/>
            <person name="Kosti I."/>
            <person name="LaButti K."/>
            <person name="Lindquist E.A."/>
            <person name="Lucas S."/>
            <person name="Salamov A.A."/>
            <person name="Bradshaw R.E."/>
            <person name="Ciuffetti L."/>
            <person name="Hamelin R.C."/>
            <person name="Kema G.H.J."/>
            <person name="Lawrence C."/>
            <person name="Scott J.A."/>
            <person name="Spatafora J.W."/>
            <person name="Turgeon B.G."/>
            <person name="de Wit P.J.G.M."/>
            <person name="Zhong S."/>
            <person name="Goodwin S.B."/>
            <person name="Grigoriev I.V."/>
        </authorList>
    </citation>
    <scope>NUCLEOTIDE SEQUENCE [LARGE SCALE GENOMIC DNA]</scope>
    <source>
        <strain evidence="3">28A</strain>
    </source>
</reference>
<name>R0J0Q8_EXST2</name>
<gene>
    <name evidence="2" type="ORF">SETTUDRAFT_25817</name>
</gene>
<dbReference type="AlphaFoldDB" id="R0J0Q8"/>
<dbReference type="EMBL" id="KB908493">
    <property type="protein sequence ID" value="EOA90550.1"/>
    <property type="molecule type" value="Genomic_DNA"/>
</dbReference>
<accession>R0J0Q8</accession>
<dbReference type="Proteomes" id="UP000016935">
    <property type="component" value="Unassembled WGS sequence"/>
</dbReference>
<feature type="compositionally biased region" description="Polar residues" evidence="1">
    <location>
        <begin position="1"/>
        <end position="11"/>
    </location>
</feature>
<feature type="region of interest" description="Disordered" evidence="1">
    <location>
        <begin position="1"/>
        <end position="81"/>
    </location>
</feature>
<protein>
    <submittedName>
        <fullName evidence="2">Uncharacterized protein</fullName>
    </submittedName>
</protein>
<evidence type="ECO:0000256" key="1">
    <source>
        <dbReference type="SAM" id="MobiDB-lite"/>
    </source>
</evidence>
<organism evidence="2 3">
    <name type="scientific">Exserohilum turcicum (strain 28A)</name>
    <name type="common">Northern leaf blight fungus</name>
    <name type="synonym">Setosphaeria turcica</name>
    <dbReference type="NCBI Taxonomy" id="671987"/>
    <lineage>
        <taxon>Eukaryota</taxon>
        <taxon>Fungi</taxon>
        <taxon>Dikarya</taxon>
        <taxon>Ascomycota</taxon>
        <taxon>Pezizomycotina</taxon>
        <taxon>Dothideomycetes</taxon>
        <taxon>Pleosporomycetidae</taxon>
        <taxon>Pleosporales</taxon>
        <taxon>Pleosporineae</taxon>
        <taxon>Pleosporaceae</taxon>
        <taxon>Exserohilum</taxon>
    </lineage>
</organism>
<dbReference type="HOGENOM" id="CLU_2575353_0_0_1"/>
<dbReference type="GeneID" id="19402947"/>
<proteinExistence type="predicted"/>
<keyword evidence="3" id="KW-1185">Reference proteome</keyword>